<feature type="non-terminal residue" evidence="1">
    <location>
        <position position="1"/>
    </location>
</feature>
<feature type="non-terminal residue" evidence="1">
    <location>
        <position position="190"/>
    </location>
</feature>
<accession>A0ACA9SHY1</accession>
<evidence type="ECO:0000313" key="1">
    <source>
        <dbReference type="EMBL" id="CAG8838810.1"/>
    </source>
</evidence>
<protein>
    <submittedName>
        <fullName evidence="1">23847_t:CDS:1</fullName>
    </submittedName>
</protein>
<gene>
    <name evidence="1" type="ORF">RPERSI_LOCUS30819</name>
</gene>
<dbReference type="EMBL" id="CAJVQC010121717">
    <property type="protein sequence ID" value="CAG8838810.1"/>
    <property type="molecule type" value="Genomic_DNA"/>
</dbReference>
<comment type="caution">
    <text evidence="1">The sequence shown here is derived from an EMBL/GenBank/DDBJ whole genome shotgun (WGS) entry which is preliminary data.</text>
</comment>
<proteinExistence type="predicted"/>
<organism evidence="1 2">
    <name type="scientific">Racocetra persica</name>
    <dbReference type="NCBI Taxonomy" id="160502"/>
    <lineage>
        <taxon>Eukaryota</taxon>
        <taxon>Fungi</taxon>
        <taxon>Fungi incertae sedis</taxon>
        <taxon>Mucoromycota</taxon>
        <taxon>Glomeromycotina</taxon>
        <taxon>Glomeromycetes</taxon>
        <taxon>Diversisporales</taxon>
        <taxon>Gigasporaceae</taxon>
        <taxon>Racocetra</taxon>
    </lineage>
</organism>
<evidence type="ECO:0000313" key="2">
    <source>
        <dbReference type="Proteomes" id="UP000789920"/>
    </source>
</evidence>
<reference evidence="1" key="1">
    <citation type="submission" date="2021-06" db="EMBL/GenBank/DDBJ databases">
        <authorList>
            <person name="Kallberg Y."/>
            <person name="Tangrot J."/>
            <person name="Rosling A."/>
        </authorList>
    </citation>
    <scope>NUCLEOTIDE SEQUENCE</scope>
    <source>
        <strain evidence="1">MA461A</strain>
    </source>
</reference>
<sequence length="190" mass="22179">TCNSVNVNQDKVSEPIQIFESGALLDDMLSIISSSQFSDDHPMQRCANVDSSNKQTHFVNYEDTEISGTQIISEQNDIADDQIRDRENQELINISDFNSNKKHRLQALQDVSNNPTYQHNIYRQVTNKNLEDYRSKMENQMHTRYKIHEHVYRVSDLVKIQIAKIDREPGDHYALSSKIFSVFPNNRYRL</sequence>
<dbReference type="Proteomes" id="UP000789920">
    <property type="component" value="Unassembled WGS sequence"/>
</dbReference>
<name>A0ACA9SHY1_9GLOM</name>
<keyword evidence="2" id="KW-1185">Reference proteome</keyword>